<accession>D7CT12</accession>
<dbReference type="FunFam" id="3.50.30.50:FF:000001">
    <property type="entry name" value="Kynurenine formamidase"/>
    <property type="match status" value="1"/>
</dbReference>
<keyword evidence="4 9" id="KW-0378">Hydrolase</keyword>
<dbReference type="HAMAP" id="MF_01969">
    <property type="entry name" value="KynB"/>
    <property type="match status" value="1"/>
</dbReference>
<keyword evidence="5 9" id="KW-0862">Zinc</keyword>
<dbReference type="PANTHER" id="PTHR31118:SF32">
    <property type="entry name" value="KYNURENINE FORMAMIDASE"/>
    <property type="match status" value="1"/>
</dbReference>
<dbReference type="Proteomes" id="UP000000379">
    <property type="component" value="Chromosome"/>
</dbReference>
<evidence type="ECO:0000256" key="6">
    <source>
        <dbReference type="ARBA" id="ARBA00023079"/>
    </source>
</evidence>
<evidence type="ECO:0000313" key="11">
    <source>
        <dbReference type="Proteomes" id="UP000000379"/>
    </source>
</evidence>
<organism evidence="10 11">
    <name type="scientific">Truepera radiovictrix (strain DSM 17093 / CIP 108686 / LMG 22925 / RQ-24)</name>
    <dbReference type="NCBI Taxonomy" id="649638"/>
    <lineage>
        <taxon>Bacteria</taxon>
        <taxon>Thermotogati</taxon>
        <taxon>Deinococcota</taxon>
        <taxon>Deinococci</taxon>
        <taxon>Trueperales</taxon>
        <taxon>Trueperaceae</taxon>
        <taxon>Truepera</taxon>
    </lineage>
</organism>
<comment type="similarity">
    <text evidence="9">Belongs to the Cyclase 1 superfamily. KynB family.</text>
</comment>
<evidence type="ECO:0000256" key="7">
    <source>
        <dbReference type="ARBA" id="ARBA00048496"/>
    </source>
</evidence>
<name>D7CT12_TRURR</name>
<dbReference type="InterPro" id="IPR037175">
    <property type="entry name" value="KFase_sf"/>
</dbReference>
<dbReference type="OrthoDB" id="9796085at2"/>
<dbReference type="EMBL" id="CP002049">
    <property type="protein sequence ID" value="ADI15475.1"/>
    <property type="molecule type" value="Genomic_DNA"/>
</dbReference>
<evidence type="ECO:0000256" key="3">
    <source>
        <dbReference type="ARBA" id="ARBA00022723"/>
    </source>
</evidence>
<feature type="binding site" evidence="9">
    <location>
        <position position="153"/>
    </location>
    <ligand>
        <name>Zn(2+)</name>
        <dbReference type="ChEBI" id="CHEBI:29105"/>
        <label>2</label>
    </ligand>
</feature>
<comment type="cofactor">
    <cofactor evidence="9">
        <name>Zn(2+)</name>
        <dbReference type="ChEBI" id="CHEBI:29105"/>
    </cofactor>
    <text evidence="9">Binds 2 zinc ions per subunit.</text>
</comment>
<protein>
    <recommendedName>
        <fullName evidence="9">Kynurenine formamidase</fullName>
        <shortName evidence="9">KFA</shortName>
        <shortName evidence="9">KFase</shortName>
        <ecNumber evidence="9">3.5.1.9</ecNumber>
    </recommendedName>
    <alternativeName>
        <fullName evidence="9">Arylformamidase</fullName>
    </alternativeName>
    <alternativeName>
        <fullName evidence="9">N-formylkynurenine formamidase</fullName>
        <shortName evidence="9">FKF</shortName>
    </alternativeName>
</protein>
<dbReference type="HOGENOM" id="CLU_030671_3_1_0"/>
<dbReference type="GO" id="GO:0004061">
    <property type="term" value="F:arylformamidase activity"/>
    <property type="evidence" value="ECO:0007669"/>
    <property type="project" value="UniProtKB-UniRule"/>
</dbReference>
<keyword evidence="11" id="KW-1185">Reference proteome</keyword>
<dbReference type="GO" id="GO:0019441">
    <property type="term" value="P:L-tryptophan catabolic process to kynurenine"/>
    <property type="evidence" value="ECO:0007669"/>
    <property type="project" value="UniProtKB-UniRule"/>
</dbReference>
<feature type="binding site" evidence="9">
    <location>
        <position position="165"/>
    </location>
    <ligand>
        <name>Zn(2+)</name>
        <dbReference type="ChEBI" id="CHEBI:29105"/>
        <label>2</label>
    </ligand>
</feature>
<evidence type="ECO:0000256" key="2">
    <source>
        <dbReference type="ARBA" id="ARBA00011738"/>
    </source>
</evidence>
<reference evidence="11" key="1">
    <citation type="submission" date="2010-05" db="EMBL/GenBank/DDBJ databases">
        <title>The complete genome of Truepera radiovictris DSM 17093.</title>
        <authorList>
            <consortium name="US DOE Joint Genome Institute (JGI-PGF)"/>
            <person name="Lucas S."/>
            <person name="Copeland A."/>
            <person name="Lapidus A."/>
            <person name="Glavina del Rio T."/>
            <person name="Dalin E."/>
            <person name="Tice H."/>
            <person name="Bruce D."/>
            <person name="Goodwin L."/>
            <person name="Pitluck S."/>
            <person name="Kyrpides N."/>
            <person name="Mavromatis K."/>
            <person name="Ovchinnikova G."/>
            <person name="Munk A.C."/>
            <person name="Detter J.C."/>
            <person name="Han C."/>
            <person name="Tapia R."/>
            <person name="Land M."/>
            <person name="Hauser L."/>
            <person name="Markowitz V."/>
            <person name="Cheng J.-F."/>
            <person name="Hugenholtz P."/>
            <person name="Woyke T."/>
            <person name="Wu D."/>
            <person name="Tindall B."/>
            <person name="Pomrenke H.G."/>
            <person name="Brambilla E."/>
            <person name="Klenk H.-P."/>
            <person name="Eisen J.A."/>
        </authorList>
    </citation>
    <scope>NUCLEOTIDE SEQUENCE [LARGE SCALE GENOMIC DNA]</scope>
    <source>
        <strain evidence="11">DSM 17093 / CIP 108686 / LMG 22925 / RQ-24</strain>
    </source>
</reference>
<feature type="binding site" evidence="9">
    <location>
        <position position="49"/>
    </location>
    <ligand>
        <name>Zn(2+)</name>
        <dbReference type="ChEBI" id="CHEBI:29105"/>
        <label>1</label>
    </ligand>
</feature>
<dbReference type="EC" id="3.5.1.9" evidence="9"/>
<evidence type="ECO:0000256" key="4">
    <source>
        <dbReference type="ARBA" id="ARBA00022801"/>
    </source>
</evidence>
<feature type="binding site" evidence="9">
    <location>
        <position position="51"/>
    </location>
    <ligand>
        <name>Zn(2+)</name>
        <dbReference type="ChEBI" id="CHEBI:29105"/>
        <label>2</label>
    </ligand>
</feature>
<dbReference type="RefSeq" id="WP_013178838.1">
    <property type="nucleotide sequence ID" value="NC_014221.1"/>
</dbReference>
<sequence length="201" mass="22018">MIDLTRALYRGHPNWPGDTPFTLEPTSKIAEGAAVNVMALSTSTHVGTHLDAPYHYDEDGVRLGEVALERLSGPAQVIYALAGLEAGLLEPFPRLPERVLFFTGQPEVWEAFPERFHTFSPEVIHLLADRGVRLIGTDAPSVDALNSKDLPAHRACAERDVLILEGLNLQGVNEGRYELLCLPLNLPEADASPVRAVLRKP</sequence>
<dbReference type="Gene3D" id="3.50.30.50">
    <property type="entry name" value="Putative cyclase"/>
    <property type="match status" value="1"/>
</dbReference>
<comment type="subunit">
    <text evidence="2 9">Homodimer.</text>
</comment>
<keyword evidence="6 9" id="KW-0823">Tryptophan catabolism</keyword>
<dbReference type="PANTHER" id="PTHR31118">
    <property type="entry name" value="CYCLASE-LIKE PROTEIN 2"/>
    <property type="match status" value="1"/>
</dbReference>
<evidence type="ECO:0000256" key="1">
    <source>
        <dbReference type="ARBA" id="ARBA00002204"/>
    </source>
</evidence>
<dbReference type="Pfam" id="PF04199">
    <property type="entry name" value="Cyclase"/>
    <property type="match status" value="1"/>
</dbReference>
<evidence type="ECO:0000256" key="5">
    <source>
        <dbReference type="ARBA" id="ARBA00022833"/>
    </source>
</evidence>
<feature type="binding site" evidence="9">
    <location>
        <position position="15"/>
    </location>
    <ligand>
        <name>substrate</name>
    </ligand>
</feature>
<feature type="binding site" evidence="9">
    <location>
        <position position="165"/>
    </location>
    <ligand>
        <name>Zn(2+)</name>
        <dbReference type="ChEBI" id="CHEBI:29105"/>
        <label>1</label>
    </ligand>
</feature>
<dbReference type="GO" id="GO:0008270">
    <property type="term" value="F:zinc ion binding"/>
    <property type="evidence" value="ECO:0007669"/>
    <property type="project" value="UniProtKB-UniRule"/>
</dbReference>
<gene>
    <name evidence="9" type="primary">kynB</name>
    <name evidence="10" type="ordered locus">Trad_2366</name>
</gene>
<proteinExistence type="inferred from homology"/>
<feature type="active site" description="Proton donor/acceptor" evidence="9">
    <location>
        <position position="55"/>
    </location>
</feature>
<dbReference type="InterPro" id="IPR007325">
    <property type="entry name" value="KFase/CYL"/>
</dbReference>
<comment type="function">
    <text evidence="1 9">Catalyzes the hydrolysis of N-formyl-L-kynurenine to L-kynurenine, the second step in the kynurenine pathway of tryptophan degradation.</text>
</comment>
<dbReference type="KEGG" id="tra:Trad_2366"/>
<comment type="catalytic activity">
    <reaction evidence="7 9">
        <text>N-formyl-L-kynurenine + H2O = L-kynurenine + formate + H(+)</text>
        <dbReference type="Rhea" id="RHEA:13009"/>
        <dbReference type="ChEBI" id="CHEBI:15377"/>
        <dbReference type="ChEBI" id="CHEBI:15378"/>
        <dbReference type="ChEBI" id="CHEBI:15740"/>
        <dbReference type="ChEBI" id="CHEBI:57959"/>
        <dbReference type="ChEBI" id="CHEBI:58629"/>
        <dbReference type="EC" id="3.5.1.9"/>
    </reaction>
</comment>
<dbReference type="GO" id="GO:0004328">
    <property type="term" value="F:formamidase activity"/>
    <property type="evidence" value="ECO:0007669"/>
    <property type="project" value="InterPro"/>
</dbReference>
<evidence type="ECO:0000256" key="9">
    <source>
        <dbReference type="HAMAP-Rule" id="MF_01969"/>
    </source>
</evidence>
<dbReference type="AlphaFoldDB" id="D7CT12"/>
<evidence type="ECO:0000256" key="8">
    <source>
        <dbReference type="ARBA" id="ARBA00060547"/>
    </source>
</evidence>
<dbReference type="InterPro" id="IPR017484">
    <property type="entry name" value="Kynurenine_formamidase_bac"/>
</dbReference>
<keyword evidence="3 9" id="KW-0479">Metal-binding</keyword>
<feature type="binding site" evidence="9">
    <location>
        <position position="51"/>
    </location>
    <ligand>
        <name>Zn(2+)</name>
        <dbReference type="ChEBI" id="CHEBI:29105"/>
        <label>1</label>
    </ligand>
</feature>
<reference evidence="10 11" key="2">
    <citation type="journal article" date="2011" name="Stand. Genomic Sci.">
        <title>Complete genome sequence of Truepera radiovictrix type strain (RQ-24).</title>
        <authorList>
            <person name="Ivanova N."/>
            <person name="Rohde C."/>
            <person name="Munk C."/>
            <person name="Nolan M."/>
            <person name="Lucas S."/>
            <person name="Del Rio T.G."/>
            <person name="Tice H."/>
            <person name="Deshpande S."/>
            <person name="Cheng J.F."/>
            <person name="Tapia R."/>
            <person name="Han C."/>
            <person name="Goodwin L."/>
            <person name="Pitluck S."/>
            <person name="Liolios K."/>
            <person name="Mavromatis K."/>
            <person name="Mikhailova N."/>
            <person name="Pati A."/>
            <person name="Chen A."/>
            <person name="Palaniappan K."/>
            <person name="Land M."/>
            <person name="Hauser L."/>
            <person name="Chang Y.J."/>
            <person name="Jeffries C.D."/>
            <person name="Brambilla E."/>
            <person name="Rohde M."/>
            <person name="Goker M."/>
            <person name="Tindall B.J."/>
            <person name="Woyke T."/>
            <person name="Bristow J."/>
            <person name="Eisen J.A."/>
            <person name="Markowitz V."/>
            <person name="Hugenholtz P."/>
            <person name="Kyrpides N.C."/>
            <person name="Klenk H.P."/>
            <person name="Lapidus A."/>
        </authorList>
    </citation>
    <scope>NUCLEOTIDE SEQUENCE [LARGE SCALE GENOMIC DNA]</scope>
    <source>
        <strain evidence="11">DSM 17093 / CIP 108686 / LMG 22925 / RQ-24</strain>
    </source>
</reference>
<evidence type="ECO:0000313" key="10">
    <source>
        <dbReference type="EMBL" id="ADI15475.1"/>
    </source>
</evidence>
<dbReference type="eggNOG" id="COG1878">
    <property type="taxonomic scope" value="Bacteria"/>
</dbReference>
<feature type="binding site" evidence="9">
    <location>
        <position position="45"/>
    </location>
    <ligand>
        <name>Zn(2+)</name>
        <dbReference type="ChEBI" id="CHEBI:29105"/>
        <label>1</label>
    </ligand>
</feature>
<dbReference type="SUPFAM" id="SSF102198">
    <property type="entry name" value="Putative cyclase"/>
    <property type="match status" value="1"/>
</dbReference>
<dbReference type="STRING" id="649638.Trad_2366"/>
<comment type="pathway">
    <text evidence="8 9">Amino-acid degradation; L-tryptophan degradation via kynurenine pathway; L-kynurenine from L-tryptophan: step 2/2.</text>
</comment>
<dbReference type="UniPathway" id="UPA00333">
    <property type="reaction ID" value="UER00454"/>
</dbReference>